<dbReference type="EnsemblPlants" id="AVESA.00010b.r2.1AG0024470.1">
    <property type="protein sequence ID" value="AVESA.00010b.r2.1AG0024470.1.CDS.1"/>
    <property type="gene ID" value="AVESA.00010b.r2.1AG0024470"/>
</dbReference>
<evidence type="ECO:0000313" key="1">
    <source>
        <dbReference type="EnsemblPlants" id="AVESA.00010b.r2.1AG0024470.1.CDS.1"/>
    </source>
</evidence>
<organism evidence="1 2">
    <name type="scientific">Avena sativa</name>
    <name type="common">Oat</name>
    <dbReference type="NCBI Taxonomy" id="4498"/>
    <lineage>
        <taxon>Eukaryota</taxon>
        <taxon>Viridiplantae</taxon>
        <taxon>Streptophyta</taxon>
        <taxon>Embryophyta</taxon>
        <taxon>Tracheophyta</taxon>
        <taxon>Spermatophyta</taxon>
        <taxon>Magnoliopsida</taxon>
        <taxon>Liliopsida</taxon>
        <taxon>Poales</taxon>
        <taxon>Poaceae</taxon>
        <taxon>BOP clade</taxon>
        <taxon>Pooideae</taxon>
        <taxon>Poodae</taxon>
        <taxon>Poeae</taxon>
        <taxon>Poeae Chloroplast Group 1 (Aveneae type)</taxon>
        <taxon>Aveninae</taxon>
        <taxon>Avena</taxon>
    </lineage>
</organism>
<sequence length="360" mass="39443">MSPVGADAEPARSAIVAYMASGHHLLTIRGYSGTKAIPTGECVKSRPFTIGGHLWRIDYYPNGATSEVVEYISLDLVLDEVVVGGVTAKCDICLTRGVTSEVAEEEAERAASLASRSVYNFPSQGVSSCSKFVKREDLERSKHLRNDSFTIRIDIVIIQGCQAVEEHAALVSVPPCDLRWHLGELLETKKGADVVFEVGRETVAAHRCILAARSPVFSAELFGPMKEGNATMVAVRIEDMDAGVFKALLYFVYTGLLPETRKEDEQTMYQHLLVAADRYGMERLKLICEEKLCEHIDVGSAATILALADQHHCEGLKKVCFSFLAAPATLRLFMATNDFQQLSESCPSVVVELMAMSLPH</sequence>
<protein>
    <submittedName>
        <fullName evidence="1">Uncharacterized protein</fullName>
    </submittedName>
</protein>
<accession>A0ACD5TBF0</accession>
<proteinExistence type="predicted"/>
<reference evidence="1" key="1">
    <citation type="submission" date="2021-05" db="EMBL/GenBank/DDBJ databases">
        <authorList>
            <person name="Scholz U."/>
            <person name="Mascher M."/>
            <person name="Fiebig A."/>
        </authorList>
    </citation>
    <scope>NUCLEOTIDE SEQUENCE [LARGE SCALE GENOMIC DNA]</scope>
</reference>
<keyword evidence="2" id="KW-1185">Reference proteome</keyword>
<reference evidence="1" key="2">
    <citation type="submission" date="2025-09" db="UniProtKB">
        <authorList>
            <consortium name="EnsemblPlants"/>
        </authorList>
    </citation>
    <scope>IDENTIFICATION</scope>
</reference>
<evidence type="ECO:0000313" key="2">
    <source>
        <dbReference type="Proteomes" id="UP001732700"/>
    </source>
</evidence>
<dbReference type="Proteomes" id="UP001732700">
    <property type="component" value="Chromosome 1A"/>
</dbReference>
<name>A0ACD5TBF0_AVESA</name>